<dbReference type="EMBL" id="KZ663776">
    <property type="protein sequence ID" value="PPS10091.1"/>
    <property type="molecule type" value="Genomic_DNA"/>
</dbReference>
<name>A0A2P5Y3G6_GOSBA</name>
<dbReference type="AlphaFoldDB" id="A0A2P5Y3G6"/>
<dbReference type="PANTHER" id="PTHR33735">
    <property type="entry name" value="EXPRESSED PROTEIN"/>
    <property type="match status" value="1"/>
</dbReference>
<evidence type="ECO:0000313" key="2">
    <source>
        <dbReference type="Proteomes" id="UP000239757"/>
    </source>
</evidence>
<dbReference type="Proteomes" id="UP000239757">
    <property type="component" value="Unassembled WGS sequence"/>
</dbReference>
<reference evidence="1 2" key="1">
    <citation type="submission" date="2015-01" db="EMBL/GenBank/DDBJ databases">
        <title>Genome of allotetraploid Gossypium barbadense reveals genomic plasticity and fiber elongation in cotton evolution.</title>
        <authorList>
            <person name="Chen X."/>
            <person name="Liu X."/>
            <person name="Zhao B."/>
            <person name="Zheng H."/>
            <person name="Hu Y."/>
            <person name="Lu G."/>
            <person name="Yang C."/>
            <person name="Chen J."/>
            <person name="Shan C."/>
            <person name="Zhang L."/>
            <person name="Zhou Y."/>
            <person name="Wang L."/>
            <person name="Guo W."/>
            <person name="Bai Y."/>
            <person name="Ruan J."/>
            <person name="Shangguan X."/>
            <person name="Mao Y."/>
            <person name="Jiang J."/>
            <person name="Zhu Y."/>
            <person name="Lei J."/>
            <person name="Kang H."/>
            <person name="Chen S."/>
            <person name="He X."/>
            <person name="Wang R."/>
            <person name="Wang Y."/>
            <person name="Chen J."/>
            <person name="Wang L."/>
            <person name="Yu S."/>
            <person name="Wang B."/>
            <person name="Wei J."/>
            <person name="Song S."/>
            <person name="Lu X."/>
            <person name="Gao Z."/>
            <person name="Gu W."/>
            <person name="Deng X."/>
            <person name="Ma D."/>
            <person name="Wang S."/>
            <person name="Liang W."/>
            <person name="Fang L."/>
            <person name="Cai C."/>
            <person name="Zhu X."/>
            <person name="Zhou B."/>
            <person name="Zhang Y."/>
            <person name="Chen Z."/>
            <person name="Xu S."/>
            <person name="Zhu R."/>
            <person name="Wang S."/>
            <person name="Zhang T."/>
            <person name="Zhao G."/>
        </authorList>
    </citation>
    <scope>NUCLEOTIDE SEQUENCE [LARGE SCALE GENOMIC DNA]</scope>
    <source>
        <strain evidence="2">cv. Xinhai21</strain>
        <tissue evidence="1">Leaf</tissue>
    </source>
</reference>
<accession>A0A2P5Y3G6</accession>
<protein>
    <submittedName>
        <fullName evidence="1">Uncharacterized protein</fullName>
    </submittedName>
</protein>
<proteinExistence type="predicted"/>
<sequence>MNKMFTKGWSVSYMLQNRIETLFHPYKTLGKSSGDMGKLTGSAVNNNQGLRFISNNMGFWRKVDTNIAMKDVRENDHSPPGAGSGLPWCSFSRWARCLLGAVLGFFFPLWKVQCANLKRIEGEAEMVVEGVETVAEVVEKVATAAEKVSAEVAEKLPDDSMLKIAAMEVEHVSEITAHDAHATTHFIHQRIEVEEIKHELDDLVSKLEKQGPQKIDS</sequence>
<organism evidence="1 2">
    <name type="scientific">Gossypium barbadense</name>
    <name type="common">Sea Island cotton</name>
    <name type="synonym">Hibiscus barbadensis</name>
    <dbReference type="NCBI Taxonomy" id="3634"/>
    <lineage>
        <taxon>Eukaryota</taxon>
        <taxon>Viridiplantae</taxon>
        <taxon>Streptophyta</taxon>
        <taxon>Embryophyta</taxon>
        <taxon>Tracheophyta</taxon>
        <taxon>Spermatophyta</taxon>
        <taxon>Magnoliopsida</taxon>
        <taxon>eudicotyledons</taxon>
        <taxon>Gunneridae</taxon>
        <taxon>Pentapetalae</taxon>
        <taxon>rosids</taxon>
        <taxon>malvids</taxon>
        <taxon>Malvales</taxon>
        <taxon>Malvaceae</taxon>
        <taxon>Malvoideae</taxon>
        <taxon>Gossypium</taxon>
    </lineage>
</organism>
<dbReference type="OrthoDB" id="783687at2759"/>
<dbReference type="PANTHER" id="PTHR33735:SF10">
    <property type="entry name" value="EXPRESSED PROTEIN"/>
    <property type="match status" value="1"/>
</dbReference>
<evidence type="ECO:0000313" key="1">
    <source>
        <dbReference type="EMBL" id="PPS10091.1"/>
    </source>
</evidence>
<gene>
    <name evidence="1" type="ORF">GOBAR_AA10565</name>
</gene>